<sequence>MSELGTVLTLTQTLFAALDSPILKEVLPTFSYKSDLKGLKKTVTTIENVLLDARNKGNLSETELDYLHKLQNAVYDAEDMFDKFFTLIEDPHQFKDGHRVNNLSVKVRNFFSFRNPLKLAYSMSRDIRKIRRTLFATADDHARFGFGVEIRPLMIMEETYSYVCADDVVGREGDATNVIRRLLGSAAKIIGFLTIVGVGGVGKTSLAKVVLADERIKSEFPVRLWVSVSDQGGAQCHLKDVLLKILESVGHKLPNCSSMEYVQSTYQSKLKGKKFLLVLDDVWTENLSEWQNIRSFLRIGGRGSRIIVTTRSWETANVIGDDTYELEGLSKANAWLLFEMIVFRGRSKDPKLVEIGEKIVEKCCNVPLALKVIGSLLNCKPIHKWQALERSGIAGTSNGMNKIMSVLKFSYDHLECSLKNCFAYCALFPKSYVINKRMLMNLWEAQGYIVPFDKGQSIENACEEHFSLLLQRCFFHEVNKDDFGDVESFKIHDLMHDLAQNVSGEEIFVINLRMPKVGHGPRHVFDARPKIYPEDFAKSKLRTYLMFEQHDVCGSESCCMDNIVKNWLCLRALAFNFLSVKRLPDTMGKLLHLRYLNLANSQVEKLPDSITDLHNLRTLDLSNCHNLREWPKNFTRLSKLTHLKRHGCERLCYMPVDMGKLSHLCVLDEFVMKDESESEMQHVKQLQDLKAVTVNLKGQIYIRFHFFNFKRAEQYEGKLNCLEAAKDLQNVNIHFGWPCTGQENDEENRVSEEAAMEKLQPHRNLREFTLSYYSGQKIGKWGRAQDNWATVLPNLVCIHLSNCRHLQQIPSFSKMLYLKSLHLNGLEKLEYMEEDITSNVDLESPIITFFPSLESLEIRASVKLQGWWRSGYNSDMHHQPAFPRLSQVTIIGCPDLTSFPHCPNLQTLSLKENNEALRITAGKIDPSSSFCDDDNLGLIAELDRVDYLKSLPPQLLTGLYLSNNIDMKSLSEAEEMFKKCSSSLLTLEIQHYNELTSLCGGLEHLTALQSLTLEGCKELKLLKREHNYSKRMPWKPLSRNLRRLKLDRLNVEILPSGMQYLTSLEHLHIKECVNLKALPKWVSRLQSLQSLHIESCRAIVSLPEKMKTLTSLKELKIHDCSTLEKKCKRNVGEDWPKIKHIPRIDIQ</sequence>
<dbReference type="InterPro" id="IPR032675">
    <property type="entry name" value="LRR_dom_sf"/>
</dbReference>
<dbReference type="SUPFAM" id="SSF52540">
    <property type="entry name" value="P-loop containing nucleoside triphosphate hydrolases"/>
    <property type="match status" value="1"/>
</dbReference>
<proteinExistence type="predicted"/>
<feature type="domain" description="Disease resistance protein winged helix" evidence="8">
    <location>
        <begin position="427"/>
        <end position="499"/>
    </location>
</feature>
<evidence type="ECO:0000313" key="12">
    <source>
        <dbReference type="Proteomes" id="UP001443914"/>
    </source>
</evidence>
<evidence type="ECO:0000259" key="10">
    <source>
        <dbReference type="Pfam" id="PF25019"/>
    </source>
</evidence>
<dbReference type="PANTHER" id="PTHR36766">
    <property type="entry name" value="PLANT BROAD-SPECTRUM MILDEW RESISTANCE PROTEIN RPW8"/>
    <property type="match status" value="1"/>
</dbReference>
<dbReference type="Proteomes" id="UP001443914">
    <property type="component" value="Unassembled WGS sequence"/>
</dbReference>
<evidence type="ECO:0000256" key="2">
    <source>
        <dbReference type="ARBA" id="ARBA00022737"/>
    </source>
</evidence>
<dbReference type="Pfam" id="PF00931">
    <property type="entry name" value="NB-ARC"/>
    <property type="match status" value="1"/>
</dbReference>
<dbReference type="InterPro" id="IPR041118">
    <property type="entry name" value="Rx_N"/>
</dbReference>
<dbReference type="GO" id="GO:0006952">
    <property type="term" value="P:defense response"/>
    <property type="evidence" value="ECO:0007669"/>
    <property type="project" value="UniProtKB-KW"/>
</dbReference>
<accession>A0AAW1IMF5</accession>
<dbReference type="Pfam" id="PF25019">
    <property type="entry name" value="LRR_R13L1-DRL21"/>
    <property type="match status" value="1"/>
</dbReference>
<dbReference type="Gene3D" id="3.80.10.10">
    <property type="entry name" value="Ribonuclease Inhibitor"/>
    <property type="match status" value="3"/>
</dbReference>
<dbReference type="InterPro" id="IPR058922">
    <property type="entry name" value="WHD_DRP"/>
</dbReference>
<feature type="domain" description="NB-ARC" evidence="6">
    <location>
        <begin position="176"/>
        <end position="346"/>
    </location>
</feature>
<reference evidence="11" key="1">
    <citation type="submission" date="2024-03" db="EMBL/GenBank/DDBJ databases">
        <title>WGS assembly of Saponaria officinalis var. Norfolk2.</title>
        <authorList>
            <person name="Jenkins J."/>
            <person name="Shu S."/>
            <person name="Grimwood J."/>
            <person name="Barry K."/>
            <person name="Goodstein D."/>
            <person name="Schmutz J."/>
            <person name="Leebens-Mack J."/>
            <person name="Osbourn A."/>
        </authorList>
    </citation>
    <scope>NUCLEOTIDE SEQUENCE [LARGE SCALE GENOMIC DNA]</scope>
    <source>
        <strain evidence="11">JIC</strain>
    </source>
</reference>
<dbReference type="InterPro" id="IPR042197">
    <property type="entry name" value="Apaf_helical"/>
</dbReference>
<evidence type="ECO:0000259" key="9">
    <source>
        <dbReference type="Pfam" id="PF23598"/>
    </source>
</evidence>
<keyword evidence="2" id="KW-0677">Repeat</keyword>
<dbReference type="InterPro" id="IPR002182">
    <property type="entry name" value="NB-ARC"/>
</dbReference>
<protein>
    <submittedName>
        <fullName evidence="11">Uncharacterized protein</fullName>
    </submittedName>
</protein>
<feature type="domain" description="R13L1/DRL21-like LRR repeat region" evidence="10">
    <location>
        <begin position="1039"/>
        <end position="1096"/>
    </location>
</feature>
<dbReference type="InterPro" id="IPR036388">
    <property type="entry name" value="WH-like_DNA-bd_sf"/>
</dbReference>
<dbReference type="GO" id="GO:0043531">
    <property type="term" value="F:ADP binding"/>
    <property type="evidence" value="ECO:0007669"/>
    <property type="project" value="InterPro"/>
</dbReference>
<evidence type="ECO:0000259" key="6">
    <source>
        <dbReference type="Pfam" id="PF00931"/>
    </source>
</evidence>
<dbReference type="GO" id="GO:0051707">
    <property type="term" value="P:response to other organism"/>
    <property type="evidence" value="ECO:0007669"/>
    <property type="project" value="UniProtKB-ARBA"/>
</dbReference>
<organism evidence="11 12">
    <name type="scientific">Saponaria officinalis</name>
    <name type="common">Common soapwort</name>
    <name type="synonym">Lychnis saponaria</name>
    <dbReference type="NCBI Taxonomy" id="3572"/>
    <lineage>
        <taxon>Eukaryota</taxon>
        <taxon>Viridiplantae</taxon>
        <taxon>Streptophyta</taxon>
        <taxon>Embryophyta</taxon>
        <taxon>Tracheophyta</taxon>
        <taxon>Spermatophyta</taxon>
        <taxon>Magnoliopsida</taxon>
        <taxon>eudicotyledons</taxon>
        <taxon>Gunneridae</taxon>
        <taxon>Pentapetalae</taxon>
        <taxon>Caryophyllales</taxon>
        <taxon>Caryophyllaceae</taxon>
        <taxon>Caryophylleae</taxon>
        <taxon>Saponaria</taxon>
    </lineage>
</organism>
<evidence type="ECO:0000256" key="5">
    <source>
        <dbReference type="ARBA" id="ARBA00022840"/>
    </source>
</evidence>
<dbReference type="SUPFAM" id="SSF52058">
    <property type="entry name" value="L domain-like"/>
    <property type="match status" value="2"/>
</dbReference>
<keyword evidence="1" id="KW-0433">Leucine-rich repeat</keyword>
<feature type="domain" description="Disease resistance N-terminal" evidence="7">
    <location>
        <begin position="14"/>
        <end position="92"/>
    </location>
</feature>
<evidence type="ECO:0000256" key="4">
    <source>
        <dbReference type="ARBA" id="ARBA00022821"/>
    </source>
</evidence>
<dbReference type="Gene3D" id="1.10.8.430">
    <property type="entry name" value="Helical domain of apoptotic protease-activating factors"/>
    <property type="match status" value="1"/>
</dbReference>
<comment type="caution">
    <text evidence="11">The sequence shown here is derived from an EMBL/GenBank/DDBJ whole genome shotgun (WGS) entry which is preliminary data.</text>
</comment>
<dbReference type="PANTHER" id="PTHR36766:SF35">
    <property type="entry name" value="DISEASE RESISTANCE PROTEIN RGA3"/>
    <property type="match status" value="1"/>
</dbReference>
<dbReference type="Gene3D" id="1.10.10.10">
    <property type="entry name" value="Winged helix-like DNA-binding domain superfamily/Winged helix DNA-binding domain"/>
    <property type="match status" value="1"/>
</dbReference>
<dbReference type="Pfam" id="PF23559">
    <property type="entry name" value="WHD_DRP"/>
    <property type="match status" value="1"/>
</dbReference>
<dbReference type="AlphaFoldDB" id="A0AAW1IMF5"/>
<gene>
    <name evidence="11" type="ORF">RND81_09G163800</name>
</gene>
<dbReference type="PRINTS" id="PR00364">
    <property type="entry name" value="DISEASERSIST"/>
</dbReference>
<evidence type="ECO:0000313" key="11">
    <source>
        <dbReference type="EMBL" id="KAK9690925.1"/>
    </source>
</evidence>
<dbReference type="InterPro" id="IPR055414">
    <property type="entry name" value="LRR_R13L4/SHOC2-like"/>
</dbReference>
<keyword evidence="4" id="KW-0611">Plant defense</keyword>
<keyword evidence="5" id="KW-0067">ATP-binding</keyword>
<evidence type="ECO:0000256" key="3">
    <source>
        <dbReference type="ARBA" id="ARBA00022741"/>
    </source>
</evidence>
<dbReference type="Pfam" id="PF18052">
    <property type="entry name" value="Rx_N"/>
    <property type="match status" value="1"/>
</dbReference>
<keyword evidence="3" id="KW-0547">Nucleotide-binding</keyword>
<keyword evidence="12" id="KW-1185">Reference proteome</keyword>
<dbReference type="EMBL" id="JBDFQZ010000009">
    <property type="protein sequence ID" value="KAK9690925.1"/>
    <property type="molecule type" value="Genomic_DNA"/>
</dbReference>
<dbReference type="Pfam" id="PF23598">
    <property type="entry name" value="LRR_14"/>
    <property type="match status" value="1"/>
</dbReference>
<dbReference type="Gene3D" id="3.40.50.300">
    <property type="entry name" value="P-loop containing nucleotide triphosphate hydrolases"/>
    <property type="match status" value="1"/>
</dbReference>
<dbReference type="InterPro" id="IPR056789">
    <property type="entry name" value="LRR_R13L1-DRL21"/>
</dbReference>
<evidence type="ECO:0000256" key="1">
    <source>
        <dbReference type="ARBA" id="ARBA00022614"/>
    </source>
</evidence>
<dbReference type="Gene3D" id="1.20.5.4130">
    <property type="match status" value="1"/>
</dbReference>
<evidence type="ECO:0000259" key="7">
    <source>
        <dbReference type="Pfam" id="PF18052"/>
    </source>
</evidence>
<evidence type="ECO:0000259" key="8">
    <source>
        <dbReference type="Pfam" id="PF23559"/>
    </source>
</evidence>
<feature type="domain" description="Disease resistance R13L4/SHOC-2-like LRR" evidence="9">
    <location>
        <begin position="568"/>
        <end position="888"/>
    </location>
</feature>
<dbReference type="InterPro" id="IPR027417">
    <property type="entry name" value="P-loop_NTPase"/>
</dbReference>
<dbReference type="GO" id="GO:0005524">
    <property type="term" value="F:ATP binding"/>
    <property type="evidence" value="ECO:0007669"/>
    <property type="project" value="UniProtKB-KW"/>
</dbReference>
<dbReference type="FunFam" id="1.10.10.10:FF:000322">
    <property type="entry name" value="Probable disease resistance protein At1g63360"/>
    <property type="match status" value="1"/>
</dbReference>
<name>A0AAW1IMF5_SAPOF</name>